<dbReference type="AlphaFoldDB" id="A0AAE3UCE9"/>
<dbReference type="EMBL" id="JASJOU010000001">
    <property type="protein sequence ID" value="MDJ1500040.1"/>
    <property type="molecule type" value="Genomic_DNA"/>
</dbReference>
<proteinExistence type="predicted"/>
<protein>
    <submittedName>
        <fullName evidence="1">Uncharacterized protein</fullName>
    </submittedName>
</protein>
<organism evidence="1 2">
    <name type="scientific">Xanthocytophaga agilis</name>
    <dbReference type="NCBI Taxonomy" id="3048010"/>
    <lineage>
        <taxon>Bacteria</taxon>
        <taxon>Pseudomonadati</taxon>
        <taxon>Bacteroidota</taxon>
        <taxon>Cytophagia</taxon>
        <taxon>Cytophagales</taxon>
        <taxon>Rhodocytophagaceae</taxon>
        <taxon>Xanthocytophaga</taxon>
    </lineage>
</organism>
<name>A0AAE3UCE9_9BACT</name>
<keyword evidence="2" id="KW-1185">Reference proteome</keyword>
<evidence type="ECO:0000313" key="2">
    <source>
        <dbReference type="Proteomes" id="UP001232063"/>
    </source>
</evidence>
<reference evidence="1" key="1">
    <citation type="submission" date="2023-05" db="EMBL/GenBank/DDBJ databases">
        <authorList>
            <person name="Zhang X."/>
        </authorList>
    </citation>
    <scope>NUCLEOTIDE SEQUENCE</scope>
    <source>
        <strain evidence="1">BD1B2-1</strain>
    </source>
</reference>
<comment type="caution">
    <text evidence="1">The sequence shown here is derived from an EMBL/GenBank/DDBJ whole genome shotgun (WGS) entry which is preliminary data.</text>
</comment>
<evidence type="ECO:0000313" key="1">
    <source>
        <dbReference type="EMBL" id="MDJ1500040.1"/>
    </source>
</evidence>
<accession>A0AAE3UCE9</accession>
<gene>
    <name evidence="1" type="ORF">QNI22_05265</name>
</gene>
<dbReference type="Proteomes" id="UP001232063">
    <property type="component" value="Unassembled WGS sequence"/>
</dbReference>
<sequence length="277" mass="32351">MMKFIPLLLLCSCSLLQPQRNVSGKKIFLKKISLDASFQSTFLVGDEDVIRHKLRVYCKDRQTWADKLLPNYYYGDRTDSVWHVKLNHKQIKLCNDFLQKARSLPQQCEQHFTFFTSVITPTDTLIIQGECEWGKLGYHRVEHELFKQSFKRLKRNRDALEDQLTSTLNGRWYITVLSDTGADRLILHRLPSGSNKYCSWNFSSKYSFKSDCSTILPMPFSKKYRLDIDEGEIYLHIQAGGTLTKDLEFIDENPGADFVIESYSKTEVILLLLWKRV</sequence>